<dbReference type="EMBL" id="CP035758">
    <property type="protein sequence ID" value="QBD80641.1"/>
    <property type="molecule type" value="Genomic_DNA"/>
</dbReference>
<evidence type="ECO:0000256" key="1">
    <source>
        <dbReference type="ARBA" id="ARBA00022603"/>
    </source>
</evidence>
<evidence type="ECO:0000259" key="5">
    <source>
        <dbReference type="Pfam" id="PF08241"/>
    </source>
</evidence>
<protein>
    <submittedName>
        <fullName evidence="6">3-demethylubiquinone-9 3-O-methyltransferase</fullName>
    </submittedName>
</protein>
<dbReference type="AlphaFoldDB" id="A0A4V0YZR5"/>
<feature type="domain" description="Methyltransferase type 11" evidence="5">
    <location>
        <begin position="58"/>
        <end position="155"/>
    </location>
</feature>
<dbReference type="KEGG" id="kbs:EPA93_33575"/>
<evidence type="ECO:0000256" key="2">
    <source>
        <dbReference type="ARBA" id="ARBA00022679"/>
    </source>
</evidence>
<gene>
    <name evidence="6" type="primary">ubiG</name>
    <name evidence="6" type="ORF">EPA93_33575</name>
</gene>
<dbReference type="RefSeq" id="WP_129891705.1">
    <property type="nucleotide sequence ID" value="NZ_CP035758.1"/>
</dbReference>
<organism evidence="6 7">
    <name type="scientific">Ktedonosporobacter rubrisoli</name>
    <dbReference type="NCBI Taxonomy" id="2509675"/>
    <lineage>
        <taxon>Bacteria</taxon>
        <taxon>Bacillati</taxon>
        <taxon>Chloroflexota</taxon>
        <taxon>Ktedonobacteria</taxon>
        <taxon>Ktedonobacterales</taxon>
        <taxon>Ktedonosporobacteraceae</taxon>
        <taxon>Ktedonosporobacter</taxon>
    </lineage>
</organism>
<dbReference type="PANTHER" id="PTHR43464:SF19">
    <property type="entry name" value="UBIQUINONE BIOSYNTHESIS O-METHYLTRANSFERASE, MITOCHONDRIAL"/>
    <property type="match status" value="1"/>
</dbReference>
<dbReference type="SUPFAM" id="SSF53335">
    <property type="entry name" value="S-adenosyl-L-methionine-dependent methyltransferases"/>
    <property type="match status" value="1"/>
</dbReference>
<dbReference type="GO" id="GO:0010420">
    <property type="term" value="F:polyprenyldihydroxybenzoate methyltransferase activity"/>
    <property type="evidence" value="ECO:0007669"/>
    <property type="project" value="InterPro"/>
</dbReference>
<reference evidence="6 7" key="1">
    <citation type="submission" date="2019-01" db="EMBL/GenBank/DDBJ databases">
        <title>Ktedonosporobacter rubrisoli SCAWS-G2.</title>
        <authorList>
            <person name="Huang Y."/>
            <person name="Yan B."/>
        </authorList>
    </citation>
    <scope>NUCLEOTIDE SEQUENCE [LARGE SCALE GENOMIC DNA]</scope>
    <source>
        <strain evidence="6 7">SCAWS-G2</strain>
    </source>
</reference>
<name>A0A4V0YZR5_KTERU</name>
<evidence type="ECO:0000313" key="6">
    <source>
        <dbReference type="EMBL" id="QBD80641.1"/>
    </source>
</evidence>
<dbReference type="InterPro" id="IPR010233">
    <property type="entry name" value="UbiG_MeTrfase"/>
</dbReference>
<keyword evidence="2 6" id="KW-0808">Transferase</keyword>
<dbReference type="Proteomes" id="UP000290365">
    <property type="component" value="Chromosome"/>
</dbReference>
<keyword evidence="1 6" id="KW-0489">Methyltransferase</keyword>
<evidence type="ECO:0000256" key="3">
    <source>
        <dbReference type="ARBA" id="ARBA00022688"/>
    </source>
</evidence>
<dbReference type="NCBIfam" id="TIGR01983">
    <property type="entry name" value="UbiG"/>
    <property type="match status" value="1"/>
</dbReference>
<dbReference type="PANTHER" id="PTHR43464">
    <property type="entry name" value="METHYLTRANSFERASE"/>
    <property type="match status" value="1"/>
</dbReference>
<dbReference type="GO" id="GO:0061542">
    <property type="term" value="F:3-demethylubiquinol 3-O-methyltransferase activity"/>
    <property type="evidence" value="ECO:0007669"/>
    <property type="project" value="InterPro"/>
</dbReference>
<dbReference type="OrthoDB" id="9801538at2"/>
<keyword evidence="7" id="KW-1185">Reference proteome</keyword>
<dbReference type="InterPro" id="IPR029063">
    <property type="entry name" value="SAM-dependent_MTases_sf"/>
</dbReference>
<keyword evidence="4" id="KW-0949">S-adenosyl-L-methionine</keyword>
<keyword evidence="3" id="KW-0831">Ubiquinone biosynthesis</keyword>
<accession>A0A4V0YZR5</accession>
<evidence type="ECO:0000256" key="4">
    <source>
        <dbReference type="ARBA" id="ARBA00022691"/>
    </source>
</evidence>
<proteinExistence type="predicted"/>
<sequence length="249" mass="27869">MLKALRVQKYSQAEIFASPEVWTNSCLLQQITPERCDYIERCVDKVFGREALRQQQVLEIGCGGGMICQELAHRGAEMVGLDPSAGALQAARERIQKAGLGNSVHFDQGCAESLPYADGSFSVIVCLDVLEHVSDLPKTIWEIARVLAPGGIFIFDTINRTWLARLILIWIGERFFQRWGLWPGLHDYHSFIKPRELRALIRATHLQVREMTGFMPSLSKGRLTLGSGWFMGVSYVGYATKGRAAQIGQ</sequence>
<keyword evidence="6" id="KW-0830">Ubiquinone</keyword>
<evidence type="ECO:0000313" key="7">
    <source>
        <dbReference type="Proteomes" id="UP000290365"/>
    </source>
</evidence>
<dbReference type="Gene3D" id="3.40.50.150">
    <property type="entry name" value="Vaccinia Virus protein VP39"/>
    <property type="match status" value="1"/>
</dbReference>
<dbReference type="CDD" id="cd02440">
    <property type="entry name" value="AdoMet_MTases"/>
    <property type="match status" value="1"/>
</dbReference>
<dbReference type="InterPro" id="IPR013216">
    <property type="entry name" value="Methyltransf_11"/>
</dbReference>
<dbReference type="Pfam" id="PF08241">
    <property type="entry name" value="Methyltransf_11"/>
    <property type="match status" value="1"/>
</dbReference>
<dbReference type="GO" id="GO:0032259">
    <property type="term" value="P:methylation"/>
    <property type="evidence" value="ECO:0007669"/>
    <property type="project" value="UniProtKB-KW"/>
</dbReference>